<comment type="caution">
    <text evidence="3">The sequence shown here is derived from an EMBL/GenBank/DDBJ whole genome shotgun (WGS) entry which is preliminary data.</text>
</comment>
<accession>A0A177BAW3</accession>
<organism evidence="3 4">
    <name type="scientific">Intoshia linei</name>
    <dbReference type="NCBI Taxonomy" id="1819745"/>
    <lineage>
        <taxon>Eukaryota</taxon>
        <taxon>Metazoa</taxon>
        <taxon>Spiralia</taxon>
        <taxon>Lophotrochozoa</taxon>
        <taxon>Mesozoa</taxon>
        <taxon>Orthonectida</taxon>
        <taxon>Rhopaluridae</taxon>
        <taxon>Intoshia</taxon>
    </lineage>
</organism>
<keyword evidence="4" id="KW-1185">Reference proteome</keyword>
<dbReference type="PANTHER" id="PTHR14102:SF11">
    <property type="entry name" value="LD29223P"/>
    <property type="match status" value="1"/>
</dbReference>
<feature type="compositionally biased region" description="Acidic residues" evidence="1">
    <location>
        <begin position="338"/>
        <end position="347"/>
    </location>
</feature>
<dbReference type="GO" id="GO:0007098">
    <property type="term" value="P:centrosome cycle"/>
    <property type="evidence" value="ECO:0007669"/>
    <property type="project" value="TreeGrafter"/>
</dbReference>
<dbReference type="SMART" id="SM00228">
    <property type="entry name" value="PDZ"/>
    <property type="match status" value="1"/>
</dbReference>
<dbReference type="InterPro" id="IPR036034">
    <property type="entry name" value="PDZ_sf"/>
</dbReference>
<evidence type="ECO:0000313" key="4">
    <source>
        <dbReference type="Proteomes" id="UP000078046"/>
    </source>
</evidence>
<sequence>MKKYLQIKSKYLFEFRRRSILRSDINDFNYILVYVRSLHKIDKSVDVVILYRDPMSGEMLPINNPFNFELCLKNVGNDLLRIIIQKKENYQTSYIPKHKPNVLERLLNKPPSHYQFVMGDPTDFHMVSQMIDTDDVPVSCRRVRLIKRPDSKPLGFWIRGGPTLIQTSNGLIKSSGIYISRISQNGLAKSTGLLAERDQIIEVNGIDVKGKTIDQVTHMLVANAHNLIMTVRPVNQRNNIRTKAIQNTLPHRKDTSHNISDIQSTSLSLNELSVIGSRTMIDRGTSVKVYESVPEIFENTTNKLRDSNDPISEAHNEDNPSSSDENEAYSSDYLAPNDTEEDDDEDYVEDNIENYIDDNGDRIYRL</sequence>
<gene>
    <name evidence="3" type="ORF">A3Q56_01621</name>
</gene>
<name>A0A177BAW3_9BILA</name>
<dbReference type="InterPro" id="IPR001478">
    <property type="entry name" value="PDZ"/>
</dbReference>
<proteinExistence type="predicted"/>
<evidence type="ECO:0000313" key="3">
    <source>
        <dbReference type="EMBL" id="OAF70574.1"/>
    </source>
</evidence>
<feature type="compositionally biased region" description="Basic and acidic residues" evidence="1">
    <location>
        <begin position="303"/>
        <end position="318"/>
    </location>
</feature>
<dbReference type="PROSITE" id="PS50106">
    <property type="entry name" value="PDZ"/>
    <property type="match status" value="1"/>
</dbReference>
<evidence type="ECO:0000259" key="2">
    <source>
        <dbReference type="PROSITE" id="PS50106"/>
    </source>
</evidence>
<dbReference type="AlphaFoldDB" id="A0A177BAW3"/>
<dbReference type="SUPFAM" id="SSF50156">
    <property type="entry name" value="PDZ domain-like"/>
    <property type="match status" value="1"/>
</dbReference>
<evidence type="ECO:0000256" key="1">
    <source>
        <dbReference type="SAM" id="MobiDB-lite"/>
    </source>
</evidence>
<feature type="domain" description="PDZ" evidence="2">
    <location>
        <begin position="142"/>
        <end position="235"/>
    </location>
</feature>
<dbReference type="Gene3D" id="3.10.20.90">
    <property type="entry name" value="Phosphatidylinositol 3-kinase Catalytic Subunit, Chain A, domain 1"/>
    <property type="match status" value="1"/>
</dbReference>
<dbReference type="PANTHER" id="PTHR14102">
    <property type="entry name" value="PAR-6-RELATED"/>
    <property type="match status" value="1"/>
</dbReference>
<dbReference type="EMBL" id="LWCA01000132">
    <property type="protein sequence ID" value="OAF70574.1"/>
    <property type="molecule type" value="Genomic_DNA"/>
</dbReference>
<dbReference type="Proteomes" id="UP000078046">
    <property type="component" value="Unassembled WGS sequence"/>
</dbReference>
<dbReference type="OrthoDB" id="5868434at2759"/>
<dbReference type="Pfam" id="PF00595">
    <property type="entry name" value="PDZ"/>
    <property type="match status" value="1"/>
</dbReference>
<protein>
    <submittedName>
        <fullName evidence="3">PAR-6 beta</fullName>
    </submittedName>
</protein>
<dbReference type="InterPro" id="IPR051741">
    <property type="entry name" value="PAR6_homolog"/>
</dbReference>
<reference evidence="3 4" key="1">
    <citation type="submission" date="2016-04" db="EMBL/GenBank/DDBJ databases">
        <title>The genome of Intoshia linei affirms orthonectids as highly simplified spiralians.</title>
        <authorList>
            <person name="Mikhailov K.V."/>
            <person name="Slusarev G.S."/>
            <person name="Nikitin M.A."/>
            <person name="Logacheva M.D."/>
            <person name="Penin A."/>
            <person name="Aleoshin V."/>
            <person name="Panchin Y.V."/>
        </authorList>
    </citation>
    <scope>NUCLEOTIDE SEQUENCE [LARGE SCALE GENOMIC DNA]</scope>
    <source>
        <strain evidence="3">Intl2013</strain>
        <tissue evidence="3">Whole animal</tissue>
    </source>
</reference>
<dbReference type="Gene3D" id="2.30.42.10">
    <property type="match status" value="1"/>
</dbReference>
<dbReference type="SUPFAM" id="SSF54277">
    <property type="entry name" value="CAD &amp; PB1 domains"/>
    <property type="match status" value="1"/>
</dbReference>
<feature type="region of interest" description="Disordered" evidence="1">
    <location>
        <begin position="300"/>
        <end position="347"/>
    </location>
</feature>